<evidence type="ECO:0000313" key="2">
    <source>
        <dbReference type="Proteomes" id="UP001194468"/>
    </source>
</evidence>
<reference evidence="1" key="2">
    <citation type="journal article" date="2020" name="Nat. Commun.">
        <title>Large-scale genome sequencing of mycorrhizal fungi provides insights into the early evolution of symbiotic traits.</title>
        <authorList>
            <person name="Miyauchi S."/>
            <person name="Kiss E."/>
            <person name="Kuo A."/>
            <person name="Drula E."/>
            <person name="Kohler A."/>
            <person name="Sanchez-Garcia M."/>
            <person name="Morin E."/>
            <person name="Andreopoulos B."/>
            <person name="Barry K.W."/>
            <person name="Bonito G."/>
            <person name="Buee M."/>
            <person name="Carver A."/>
            <person name="Chen C."/>
            <person name="Cichocki N."/>
            <person name="Clum A."/>
            <person name="Culley D."/>
            <person name="Crous P.W."/>
            <person name="Fauchery L."/>
            <person name="Girlanda M."/>
            <person name="Hayes R.D."/>
            <person name="Keri Z."/>
            <person name="LaButti K."/>
            <person name="Lipzen A."/>
            <person name="Lombard V."/>
            <person name="Magnuson J."/>
            <person name="Maillard F."/>
            <person name="Murat C."/>
            <person name="Nolan M."/>
            <person name="Ohm R.A."/>
            <person name="Pangilinan J."/>
            <person name="Pereira M.F."/>
            <person name="Perotto S."/>
            <person name="Peter M."/>
            <person name="Pfister S."/>
            <person name="Riley R."/>
            <person name="Sitrit Y."/>
            <person name="Stielow J.B."/>
            <person name="Szollosi G."/>
            <person name="Zifcakova L."/>
            <person name="Stursova M."/>
            <person name="Spatafora J.W."/>
            <person name="Tedersoo L."/>
            <person name="Vaario L.M."/>
            <person name="Yamada A."/>
            <person name="Yan M."/>
            <person name="Wang P."/>
            <person name="Xu J."/>
            <person name="Bruns T."/>
            <person name="Baldrian P."/>
            <person name="Vilgalys R."/>
            <person name="Dunand C."/>
            <person name="Henrissat B."/>
            <person name="Grigoriev I.V."/>
            <person name="Hibbett D."/>
            <person name="Nagy L.G."/>
            <person name="Martin F.M."/>
        </authorList>
    </citation>
    <scope>NUCLEOTIDE SEQUENCE</scope>
    <source>
        <strain evidence="1">BED1</strain>
    </source>
</reference>
<gene>
    <name evidence="1" type="ORF">L210DRAFT_3573822</name>
</gene>
<sequence>MGGGQSQRRLLSLSCRVCSDSFRSREIKNSNPQRYIKLSSEEVETQIRAFYT</sequence>
<dbReference type="Proteomes" id="UP001194468">
    <property type="component" value="Unassembled WGS sequence"/>
</dbReference>
<name>A0AAD4BCV1_BOLED</name>
<organism evidence="1 2">
    <name type="scientific">Boletus edulis BED1</name>
    <dbReference type="NCBI Taxonomy" id="1328754"/>
    <lineage>
        <taxon>Eukaryota</taxon>
        <taxon>Fungi</taxon>
        <taxon>Dikarya</taxon>
        <taxon>Basidiomycota</taxon>
        <taxon>Agaricomycotina</taxon>
        <taxon>Agaricomycetes</taxon>
        <taxon>Agaricomycetidae</taxon>
        <taxon>Boletales</taxon>
        <taxon>Boletineae</taxon>
        <taxon>Boletaceae</taxon>
        <taxon>Boletoideae</taxon>
        <taxon>Boletus</taxon>
    </lineage>
</organism>
<reference evidence="1" key="1">
    <citation type="submission" date="2019-10" db="EMBL/GenBank/DDBJ databases">
        <authorList>
            <consortium name="DOE Joint Genome Institute"/>
            <person name="Kuo A."/>
            <person name="Miyauchi S."/>
            <person name="Kiss E."/>
            <person name="Drula E."/>
            <person name="Kohler A."/>
            <person name="Sanchez-Garcia M."/>
            <person name="Andreopoulos B."/>
            <person name="Barry K.W."/>
            <person name="Bonito G."/>
            <person name="Buee M."/>
            <person name="Carver A."/>
            <person name="Chen C."/>
            <person name="Cichocki N."/>
            <person name="Clum A."/>
            <person name="Culley D."/>
            <person name="Crous P.W."/>
            <person name="Fauchery L."/>
            <person name="Girlanda M."/>
            <person name="Hayes R."/>
            <person name="Keri Z."/>
            <person name="LaButti K."/>
            <person name="Lipzen A."/>
            <person name="Lombard V."/>
            <person name="Magnuson J."/>
            <person name="Maillard F."/>
            <person name="Morin E."/>
            <person name="Murat C."/>
            <person name="Nolan M."/>
            <person name="Ohm R."/>
            <person name="Pangilinan J."/>
            <person name="Pereira M."/>
            <person name="Perotto S."/>
            <person name="Peter M."/>
            <person name="Riley R."/>
            <person name="Sitrit Y."/>
            <person name="Stielow B."/>
            <person name="Szollosi G."/>
            <person name="Zifcakova L."/>
            <person name="Stursova M."/>
            <person name="Spatafora J.W."/>
            <person name="Tedersoo L."/>
            <person name="Vaario L.-M."/>
            <person name="Yamada A."/>
            <person name="Yan M."/>
            <person name="Wang P."/>
            <person name="Xu J."/>
            <person name="Bruns T."/>
            <person name="Baldrian P."/>
            <person name="Vilgalys R."/>
            <person name="Henrissat B."/>
            <person name="Grigoriev I.V."/>
            <person name="Hibbett D."/>
            <person name="Nagy L.G."/>
            <person name="Martin F.M."/>
        </authorList>
    </citation>
    <scope>NUCLEOTIDE SEQUENCE</scope>
    <source>
        <strain evidence="1">BED1</strain>
    </source>
</reference>
<dbReference type="AlphaFoldDB" id="A0AAD4BCV1"/>
<accession>A0AAD4BCV1</accession>
<comment type="caution">
    <text evidence="1">The sequence shown here is derived from an EMBL/GenBank/DDBJ whole genome shotgun (WGS) entry which is preliminary data.</text>
</comment>
<evidence type="ECO:0000313" key="1">
    <source>
        <dbReference type="EMBL" id="KAF8420970.1"/>
    </source>
</evidence>
<proteinExistence type="predicted"/>
<keyword evidence="2" id="KW-1185">Reference proteome</keyword>
<dbReference type="EMBL" id="WHUW01000147">
    <property type="protein sequence ID" value="KAF8420970.1"/>
    <property type="molecule type" value="Genomic_DNA"/>
</dbReference>
<protein>
    <submittedName>
        <fullName evidence="1">Uncharacterized protein</fullName>
    </submittedName>
</protein>